<feature type="non-terminal residue" evidence="1">
    <location>
        <position position="1"/>
    </location>
</feature>
<name>A0A699TUS5_TANCI</name>
<accession>A0A699TUS5</accession>
<evidence type="ECO:0000313" key="1">
    <source>
        <dbReference type="EMBL" id="GFD12808.1"/>
    </source>
</evidence>
<dbReference type="AlphaFoldDB" id="A0A699TUS5"/>
<gene>
    <name evidence="1" type="ORF">Tci_884777</name>
</gene>
<proteinExistence type="predicted"/>
<dbReference type="EMBL" id="BKCJ011268171">
    <property type="protein sequence ID" value="GFD12808.1"/>
    <property type="molecule type" value="Genomic_DNA"/>
</dbReference>
<organism evidence="1">
    <name type="scientific">Tanacetum cinerariifolium</name>
    <name type="common">Dalmatian daisy</name>
    <name type="synonym">Chrysanthemum cinerariifolium</name>
    <dbReference type="NCBI Taxonomy" id="118510"/>
    <lineage>
        <taxon>Eukaryota</taxon>
        <taxon>Viridiplantae</taxon>
        <taxon>Streptophyta</taxon>
        <taxon>Embryophyta</taxon>
        <taxon>Tracheophyta</taxon>
        <taxon>Spermatophyta</taxon>
        <taxon>Magnoliopsida</taxon>
        <taxon>eudicotyledons</taxon>
        <taxon>Gunneridae</taxon>
        <taxon>Pentapetalae</taxon>
        <taxon>asterids</taxon>
        <taxon>campanulids</taxon>
        <taxon>Asterales</taxon>
        <taxon>Asteraceae</taxon>
        <taxon>Asteroideae</taxon>
        <taxon>Anthemideae</taxon>
        <taxon>Anthemidinae</taxon>
        <taxon>Tanacetum</taxon>
    </lineage>
</organism>
<sequence>AQKEEAGIQLQVEEFDFMAAVGDLDKIKEVNTNCILMASLQHASTSGTQLDKAPV</sequence>
<reference evidence="1" key="1">
    <citation type="journal article" date="2019" name="Sci. Rep.">
        <title>Draft genome of Tanacetum cinerariifolium, the natural source of mosquito coil.</title>
        <authorList>
            <person name="Yamashiro T."/>
            <person name="Shiraishi A."/>
            <person name="Satake H."/>
            <person name="Nakayama K."/>
        </authorList>
    </citation>
    <scope>NUCLEOTIDE SEQUENCE</scope>
</reference>
<protein>
    <submittedName>
        <fullName evidence="1">Gag-Pol polyprotein</fullName>
    </submittedName>
</protein>
<comment type="caution">
    <text evidence="1">The sequence shown here is derived from an EMBL/GenBank/DDBJ whole genome shotgun (WGS) entry which is preliminary data.</text>
</comment>